<feature type="transmembrane region" description="Helical" evidence="7">
    <location>
        <begin position="212"/>
        <end position="236"/>
    </location>
</feature>
<accession>K2JZM6</accession>
<dbReference type="InterPro" id="IPR023679">
    <property type="entry name" value="UPF0761_bac"/>
</dbReference>
<dbReference type="PATRIC" id="fig|740709.3.peg.2219"/>
<feature type="transmembrane region" description="Helical" evidence="7">
    <location>
        <begin position="40"/>
        <end position="62"/>
    </location>
</feature>
<dbReference type="NCBIfam" id="TIGR00765">
    <property type="entry name" value="yihY_not_rbn"/>
    <property type="match status" value="1"/>
</dbReference>
<proteinExistence type="inferred from homology"/>
<evidence type="ECO:0000256" key="7">
    <source>
        <dbReference type="HAMAP-Rule" id="MF_00672"/>
    </source>
</evidence>
<keyword evidence="5 7" id="KW-1133">Transmembrane helix</keyword>
<name>K2JZM6_9GAMM</name>
<dbReference type="InterPro" id="IPR017039">
    <property type="entry name" value="Virul_fac_BrkB"/>
</dbReference>
<evidence type="ECO:0000256" key="1">
    <source>
        <dbReference type="ARBA" id="ARBA00004651"/>
    </source>
</evidence>
<dbReference type="PANTHER" id="PTHR30213">
    <property type="entry name" value="INNER MEMBRANE PROTEIN YHJD"/>
    <property type="match status" value="1"/>
</dbReference>
<dbReference type="PIRSF" id="PIRSF035875">
    <property type="entry name" value="RNase_BN"/>
    <property type="match status" value="1"/>
</dbReference>
<comment type="caution">
    <text evidence="8">The sequence shown here is derived from an EMBL/GenBank/DDBJ whole genome shotgun (WGS) entry which is preliminary data.</text>
</comment>
<feature type="transmembrane region" description="Helical" evidence="7">
    <location>
        <begin position="242"/>
        <end position="260"/>
    </location>
</feature>
<dbReference type="PANTHER" id="PTHR30213:SF0">
    <property type="entry name" value="UPF0761 MEMBRANE PROTEIN YIHY"/>
    <property type="match status" value="1"/>
</dbReference>
<keyword evidence="4 7" id="KW-0812">Transmembrane</keyword>
<dbReference type="AlphaFoldDB" id="K2JZM6"/>
<evidence type="ECO:0000256" key="5">
    <source>
        <dbReference type="ARBA" id="ARBA00022989"/>
    </source>
</evidence>
<sequence>MFDRMLDNNWRQLATTSLQFGKYFAKRCLQDRINITAGHLAYVSMLSLVPLLAVVFAIFAAFPMFTDLREQIEGLLFSNLLPTSGEVIQEHINNFVSNASQMTTVGVIFLFVVAIMLVSAIDNALNRIWRNYKPRRLTVSIAIYWMVLTLGPILIGGGLAITSYILSLTRFTDDYISGSHTVLLSLVPFALSVLTFLLLYMMIPNRVVKARFAIWGALLAASLFELCKSLFSLYLANFPSYQAIYGALATIPILIVWIYLSWNVVLLGAELTVSLEEFTQRQHSRLPQPDNSTESS</sequence>
<evidence type="ECO:0000256" key="2">
    <source>
        <dbReference type="ARBA" id="ARBA00022475"/>
    </source>
</evidence>
<evidence type="ECO:0000313" key="8">
    <source>
        <dbReference type="EMBL" id="EKE80908.1"/>
    </source>
</evidence>
<dbReference type="Proteomes" id="UP000014115">
    <property type="component" value="Unassembled WGS sequence"/>
</dbReference>
<keyword evidence="6 7" id="KW-0472">Membrane</keyword>
<protein>
    <recommendedName>
        <fullName evidence="7">UPF0761 membrane protein A10D4_10989</fullName>
    </recommendedName>
</protein>
<organism evidence="8 9">
    <name type="scientific">Idiomarina xiamenensis 10-D-4</name>
    <dbReference type="NCBI Taxonomy" id="740709"/>
    <lineage>
        <taxon>Bacteria</taxon>
        <taxon>Pseudomonadati</taxon>
        <taxon>Pseudomonadota</taxon>
        <taxon>Gammaproteobacteria</taxon>
        <taxon>Alteromonadales</taxon>
        <taxon>Idiomarinaceae</taxon>
        <taxon>Idiomarina</taxon>
    </lineage>
</organism>
<dbReference type="Pfam" id="PF03631">
    <property type="entry name" value="Virul_fac_BrkB"/>
    <property type="match status" value="1"/>
</dbReference>
<feature type="transmembrane region" description="Helical" evidence="7">
    <location>
        <begin position="102"/>
        <end position="121"/>
    </location>
</feature>
<feature type="transmembrane region" description="Helical" evidence="7">
    <location>
        <begin position="142"/>
        <end position="166"/>
    </location>
</feature>
<evidence type="ECO:0000313" key="9">
    <source>
        <dbReference type="Proteomes" id="UP000014115"/>
    </source>
</evidence>
<evidence type="ECO:0000256" key="6">
    <source>
        <dbReference type="ARBA" id="ARBA00023136"/>
    </source>
</evidence>
<dbReference type="STRING" id="740709.A10D4_10989"/>
<feature type="transmembrane region" description="Helical" evidence="7">
    <location>
        <begin position="178"/>
        <end position="200"/>
    </location>
</feature>
<evidence type="ECO:0000256" key="3">
    <source>
        <dbReference type="ARBA" id="ARBA00022519"/>
    </source>
</evidence>
<keyword evidence="3" id="KW-0997">Cell inner membrane</keyword>
<comment type="subcellular location">
    <subcellularLocation>
        <location evidence="1 7">Cell membrane</location>
        <topology evidence="1 7">Multi-pass membrane protein</topology>
    </subcellularLocation>
</comment>
<dbReference type="eggNOG" id="COG1295">
    <property type="taxonomic scope" value="Bacteria"/>
</dbReference>
<keyword evidence="9" id="KW-1185">Reference proteome</keyword>
<comment type="similarity">
    <text evidence="7">Belongs to the UPF0761 family.</text>
</comment>
<dbReference type="GO" id="GO:0005886">
    <property type="term" value="C:plasma membrane"/>
    <property type="evidence" value="ECO:0007669"/>
    <property type="project" value="UniProtKB-SubCell"/>
</dbReference>
<evidence type="ECO:0000256" key="4">
    <source>
        <dbReference type="ARBA" id="ARBA00022692"/>
    </source>
</evidence>
<dbReference type="HAMAP" id="MF_00672">
    <property type="entry name" value="UPF0761"/>
    <property type="match status" value="1"/>
</dbReference>
<dbReference type="EMBL" id="AMRG01000014">
    <property type="protein sequence ID" value="EKE80908.1"/>
    <property type="molecule type" value="Genomic_DNA"/>
</dbReference>
<dbReference type="NCBIfam" id="NF002457">
    <property type="entry name" value="PRK01637.1"/>
    <property type="match status" value="1"/>
</dbReference>
<reference evidence="8 9" key="1">
    <citation type="journal article" date="2012" name="J. Bacteriol.">
        <title>Genome Sequence of Idiomarina xiamenensis Type Strain 10-D-4.</title>
        <authorList>
            <person name="Lai Q."/>
            <person name="Wang L."/>
            <person name="Wang W."/>
            <person name="Shao Z."/>
        </authorList>
    </citation>
    <scope>NUCLEOTIDE SEQUENCE [LARGE SCALE GENOMIC DNA]</scope>
    <source>
        <strain evidence="8 9">10-D-4</strain>
    </source>
</reference>
<keyword evidence="2 7" id="KW-1003">Cell membrane</keyword>
<gene>
    <name evidence="8" type="ORF">A10D4_10989</name>
</gene>